<keyword evidence="6" id="KW-1185">Reference proteome</keyword>
<evidence type="ECO:0000256" key="1">
    <source>
        <dbReference type="ARBA" id="ARBA00001946"/>
    </source>
</evidence>
<dbReference type="GO" id="GO:0048598">
    <property type="term" value="P:embryonic morphogenesis"/>
    <property type="evidence" value="ECO:0007669"/>
    <property type="project" value="TreeGrafter"/>
</dbReference>
<reference evidence="7" key="1">
    <citation type="submission" date="2022-11" db="UniProtKB">
        <authorList>
            <consortium name="WormBaseParasite"/>
        </authorList>
    </citation>
    <scope>IDENTIFICATION</scope>
</reference>
<dbReference type="InterPro" id="IPR000719">
    <property type="entry name" value="Prot_kinase_dom"/>
</dbReference>
<name>A0A914Q123_9BILA</name>
<dbReference type="GO" id="GO:1901888">
    <property type="term" value="P:regulation of cell junction assembly"/>
    <property type="evidence" value="ECO:0007669"/>
    <property type="project" value="TreeGrafter"/>
</dbReference>
<dbReference type="InterPro" id="IPR017441">
    <property type="entry name" value="Protein_kinase_ATP_BS"/>
</dbReference>
<dbReference type="GO" id="GO:0005524">
    <property type="term" value="F:ATP binding"/>
    <property type="evidence" value="ECO:0007669"/>
    <property type="project" value="UniProtKB-UniRule"/>
</dbReference>
<organism evidence="6 7">
    <name type="scientific">Panagrolaimus davidi</name>
    <dbReference type="NCBI Taxonomy" id="227884"/>
    <lineage>
        <taxon>Eukaryota</taxon>
        <taxon>Metazoa</taxon>
        <taxon>Ecdysozoa</taxon>
        <taxon>Nematoda</taxon>
        <taxon>Chromadorea</taxon>
        <taxon>Rhabditida</taxon>
        <taxon>Tylenchina</taxon>
        <taxon>Panagrolaimomorpha</taxon>
        <taxon>Panagrolaimoidea</taxon>
        <taxon>Panagrolaimidae</taxon>
        <taxon>Panagrolaimus</taxon>
    </lineage>
</organism>
<feature type="binding site" evidence="4">
    <location>
        <position position="98"/>
    </location>
    <ligand>
        <name>ATP</name>
        <dbReference type="ChEBI" id="CHEBI:30616"/>
    </ligand>
</feature>
<dbReference type="GO" id="GO:0005856">
    <property type="term" value="C:cytoskeleton"/>
    <property type="evidence" value="ECO:0007669"/>
    <property type="project" value="TreeGrafter"/>
</dbReference>
<dbReference type="PROSITE" id="PS50011">
    <property type="entry name" value="PROTEIN_KINASE_DOM"/>
    <property type="match status" value="1"/>
</dbReference>
<dbReference type="WBParaSite" id="PDA_v2.g2441.t1">
    <property type="protein sequence ID" value="PDA_v2.g2441.t1"/>
    <property type="gene ID" value="PDA_v2.g2441"/>
</dbReference>
<evidence type="ECO:0000256" key="2">
    <source>
        <dbReference type="ARBA" id="ARBA00004496"/>
    </source>
</evidence>
<evidence type="ECO:0000313" key="7">
    <source>
        <dbReference type="WBParaSite" id="PDA_v2.g2441.t1"/>
    </source>
</evidence>
<sequence>MPTPEDIANQLLDHKTLLNVDGLLDAVIALYNDCNIPVLKRTQNIDEFLQRNQTSITHLENHRLKCSDFDAIKVIGRGAFGEVRLVRQKVSRKVYALKLLNKNEMLRRADTAFFWEERDIMAYSESEWIVRLHYAFQDMVMVFLR</sequence>
<evidence type="ECO:0000259" key="5">
    <source>
        <dbReference type="PROSITE" id="PS50011"/>
    </source>
</evidence>
<dbReference type="PANTHER" id="PTHR22988:SF73">
    <property type="entry name" value="RHO-ASSOCIATED PROTEIN KINASE"/>
    <property type="match status" value="1"/>
</dbReference>
<feature type="domain" description="Protein kinase" evidence="5">
    <location>
        <begin position="69"/>
        <end position="145"/>
    </location>
</feature>
<dbReference type="SUPFAM" id="SSF56112">
    <property type="entry name" value="Protein kinase-like (PK-like)"/>
    <property type="match status" value="1"/>
</dbReference>
<keyword evidence="3" id="KW-0963">Cytoplasm</keyword>
<dbReference type="PROSITE" id="PS00107">
    <property type="entry name" value="PROTEIN_KINASE_ATP"/>
    <property type="match status" value="1"/>
</dbReference>
<dbReference type="AlphaFoldDB" id="A0A914Q123"/>
<dbReference type="GO" id="GO:0031032">
    <property type="term" value="P:actomyosin structure organization"/>
    <property type="evidence" value="ECO:0007669"/>
    <property type="project" value="TreeGrafter"/>
</dbReference>
<evidence type="ECO:0000256" key="3">
    <source>
        <dbReference type="ARBA" id="ARBA00022490"/>
    </source>
</evidence>
<protein>
    <submittedName>
        <fullName evidence="7">Protein kinase domain-containing protein</fullName>
    </submittedName>
</protein>
<accession>A0A914Q123</accession>
<keyword evidence="4" id="KW-0547">Nucleotide-binding</keyword>
<dbReference type="FunFam" id="3.30.200.20:FF:000017">
    <property type="entry name" value="Non-specific serine/threonine protein kinase"/>
    <property type="match status" value="1"/>
</dbReference>
<dbReference type="GO" id="GO:0007266">
    <property type="term" value="P:Rho protein signal transduction"/>
    <property type="evidence" value="ECO:0007669"/>
    <property type="project" value="TreeGrafter"/>
</dbReference>
<dbReference type="Pfam" id="PF00069">
    <property type="entry name" value="Pkinase"/>
    <property type="match status" value="1"/>
</dbReference>
<dbReference type="PANTHER" id="PTHR22988">
    <property type="entry name" value="MYOTONIC DYSTROPHY S/T KINASE-RELATED"/>
    <property type="match status" value="1"/>
</dbReference>
<comment type="subcellular location">
    <subcellularLocation>
        <location evidence="2">Cytoplasm</location>
    </subcellularLocation>
</comment>
<dbReference type="GO" id="GO:0030866">
    <property type="term" value="P:cortical actin cytoskeleton organization"/>
    <property type="evidence" value="ECO:0007669"/>
    <property type="project" value="TreeGrafter"/>
</dbReference>
<dbReference type="InterPro" id="IPR050839">
    <property type="entry name" value="Rho-assoc_Ser/Thr_Kinase"/>
</dbReference>
<dbReference type="InterPro" id="IPR011009">
    <property type="entry name" value="Kinase-like_dom_sf"/>
</dbReference>
<proteinExistence type="predicted"/>
<dbReference type="Proteomes" id="UP000887578">
    <property type="component" value="Unplaced"/>
</dbReference>
<dbReference type="GO" id="GO:0000281">
    <property type="term" value="P:mitotic cytokinesis"/>
    <property type="evidence" value="ECO:0007669"/>
    <property type="project" value="TreeGrafter"/>
</dbReference>
<evidence type="ECO:0000313" key="6">
    <source>
        <dbReference type="Proteomes" id="UP000887578"/>
    </source>
</evidence>
<dbReference type="Gene3D" id="3.30.200.20">
    <property type="entry name" value="Phosphorylase Kinase, domain 1"/>
    <property type="match status" value="1"/>
</dbReference>
<comment type="cofactor">
    <cofactor evidence="1">
        <name>Mg(2+)</name>
        <dbReference type="ChEBI" id="CHEBI:18420"/>
    </cofactor>
</comment>
<evidence type="ECO:0000256" key="4">
    <source>
        <dbReference type="PROSITE-ProRule" id="PRU10141"/>
    </source>
</evidence>
<dbReference type="GO" id="GO:0005737">
    <property type="term" value="C:cytoplasm"/>
    <property type="evidence" value="ECO:0007669"/>
    <property type="project" value="UniProtKB-SubCell"/>
</dbReference>
<dbReference type="GO" id="GO:0072518">
    <property type="term" value="F:Rho-dependent protein serine/threonine kinase activity"/>
    <property type="evidence" value="ECO:0007669"/>
    <property type="project" value="TreeGrafter"/>
</dbReference>
<keyword evidence="4" id="KW-0067">ATP-binding</keyword>